<reference evidence="18" key="2">
    <citation type="submission" date="2023-04" db="EMBL/GenBank/DDBJ databases">
        <authorList>
            <person name="Beletskiy A.V."/>
            <person name="Mardanov A.V."/>
            <person name="Ravin N.V."/>
        </authorList>
    </citation>
    <scope>NUCLEOTIDE SEQUENCE</scope>
    <source>
        <strain evidence="18">GKL-01</strain>
    </source>
</reference>
<dbReference type="Pfam" id="PF06827">
    <property type="entry name" value="zf-FPG_IleRS"/>
    <property type="match status" value="1"/>
</dbReference>
<gene>
    <name evidence="15 18" type="primary">mutM</name>
    <name evidence="15" type="synonym">fpg</name>
    <name evidence="18" type="ORF">QJT80_13285</name>
</gene>
<dbReference type="SMART" id="SM01232">
    <property type="entry name" value="H2TH"/>
    <property type="match status" value="1"/>
</dbReference>
<feature type="binding site" evidence="15">
    <location>
        <position position="109"/>
    </location>
    <ligand>
        <name>DNA</name>
        <dbReference type="ChEBI" id="CHEBI:16991"/>
    </ligand>
</feature>
<feature type="domain" description="FPG-type" evidence="16">
    <location>
        <begin position="236"/>
        <end position="270"/>
    </location>
</feature>
<reference evidence="18" key="1">
    <citation type="journal article" date="2023" name="Int. J. Mol. Sci.">
        <title>Metagenomics Revealed a New Genus 'Candidatus Thiocaldithrix dubininis' gen. nov., sp. nov. and a New Species 'Candidatus Thiothrix putei' sp. nov. in the Family Thiotrichaceae, Some Members of Which Have Traits of Both Na+- and H+-Motive Energetics.</title>
        <authorList>
            <person name="Ravin N.V."/>
            <person name="Muntyan M.S."/>
            <person name="Smolyakov D.D."/>
            <person name="Rudenko T.S."/>
            <person name="Beletsky A.V."/>
            <person name="Mardanov A.V."/>
            <person name="Grabovich M.Y."/>
        </authorList>
    </citation>
    <scope>NUCLEOTIDE SEQUENCE</scope>
    <source>
        <strain evidence="18">GKL-01</strain>
    </source>
</reference>
<feature type="active site" description="Proton donor; for beta-elimination activity" evidence="15">
    <location>
        <position position="57"/>
    </location>
</feature>
<comment type="cofactor">
    <cofactor evidence="15">
        <name>Zn(2+)</name>
        <dbReference type="ChEBI" id="CHEBI:29105"/>
    </cofactor>
    <text evidence="15">Binds 1 zinc ion per subunit.</text>
</comment>
<dbReference type="EC" id="3.2.2.23" evidence="15"/>
<evidence type="ECO:0000256" key="12">
    <source>
        <dbReference type="ARBA" id="ARBA00023268"/>
    </source>
</evidence>
<dbReference type="GO" id="GO:0034039">
    <property type="term" value="F:8-oxo-7,8-dihydroguanine DNA N-glycosylase activity"/>
    <property type="evidence" value="ECO:0007669"/>
    <property type="project" value="TreeGrafter"/>
</dbReference>
<dbReference type="Proteomes" id="UP001300672">
    <property type="component" value="Chromosome"/>
</dbReference>
<evidence type="ECO:0000256" key="5">
    <source>
        <dbReference type="ARBA" id="ARBA00022763"/>
    </source>
</evidence>
<evidence type="ECO:0000256" key="13">
    <source>
        <dbReference type="ARBA" id="ARBA00023295"/>
    </source>
</evidence>
<dbReference type="PROSITE" id="PS51066">
    <property type="entry name" value="ZF_FPG_2"/>
    <property type="match status" value="1"/>
</dbReference>
<dbReference type="InterPro" id="IPR010979">
    <property type="entry name" value="Ribosomal_uS13-like_H2TH"/>
</dbReference>
<dbReference type="FunFam" id="3.20.190.10:FF:000001">
    <property type="entry name" value="Formamidopyrimidine-DNA glycosylase"/>
    <property type="match status" value="1"/>
</dbReference>
<dbReference type="InterPro" id="IPR015886">
    <property type="entry name" value="H2TH_FPG"/>
</dbReference>
<dbReference type="PANTHER" id="PTHR22993:SF9">
    <property type="entry name" value="FORMAMIDOPYRIMIDINE-DNA GLYCOSYLASE"/>
    <property type="match status" value="1"/>
</dbReference>
<feature type="domain" description="Formamidopyrimidine-DNA glycosylase catalytic" evidence="17">
    <location>
        <begin position="2"/>
        <end position="112"/>
    </location>
</feature>
<accession>A0AA95H6L3</accession>
<dbReference type="GO" id="GO:0140078">
    <property type="term" value="F:class I DNA-(apurinic or apyrimidinic site) endonuclease activity"/>
    <property type="evidence" value="ECO:0007669"/>
    <property type="project" value="UniProtKB-EC"/>
</dbReference>
<dbReference type="PROSITE" id="PS51068">
    <property type="entry name" value="FPG_CAT"/>
    <property type="match status" value="1"/>
</dbReference>
<feature type="active site" description="Proton donor; for delta-elimination activity" evidence="15">
    <location>
        <position position="260"/>
    </location>
</feature>
<dbReference type="InterPro" id="IPR020629">
    <property type="entry name" value="FPG_Glyclase"/>
</dbReference>
<dbReference type="SUPFAM" id="SSF46946">
    <property type="entry name" value="S13-like H2TH domain"/>
    <property type="match status" value="1"/>
</dbReference>
<dbReference type="InterPro" id="IPR035937">
    <property type="entry name" value="FPG_N"/>
</dbReference>
<name>A0AA95H6L3_9GAMM</name>
<feature type="active site" description="Schiff-base intermediate with DNA" evidence="15">
    <location>
        <position position="2"/>
    </location>
</feature>
<dbReference type="KEGG" id="tdu:QJT80_13285"/>
<evidence type="ECO:0000256" key="8">
    <source>
        <dbReference type="ARBA" id="ARBA00022833"/>
    </source>
</evidence>
<dbReference type="Pfam" id="PF06831">
    <property type="entry name" value="H2TH"/>
    <property type="match status" value="1"/>
</dbReference>
<feature type="binding site" evidence="15">
    <location>
        <position position="90"/>
    </location>
    <ligand>
        <name>DNA</name>
        <dbReference type="ChEBI" id="CHEBI:16991"/>
    </ligand>
</feature>
<evidence type="ECO:0000256" key="2">
    <source>
        <dbReference type="ARBA" id="ARBA00009409"/>
    </source>
</evidence>
<evidence type="ECO:0000256" key="4">
    <source>
        <dbReference type="ARBA" id="ARBA00022723"/>
    </source>
</evidence>
<dbReference type="EC" id="4.2.99.18" evidence="15"/>
<dbReference type="AlphaFoldDB" id="A0AA95H6L3"/>
<evidence type="ECO:0000256" key="10">
    <source>
        <dbReference type="ARBA" id="ARBA00023204"/>
    </source>
</evidence>
<dbReference type="SMART" id="SM00898">
    <property type="entry name" value="Fapy_DNA_glyco"/>
    <property type="match status" value="1"/>
</dbReference>
<dbReference type="GO" id="GO:0003684">
    <property type="term" value="F:damaged DNA binding"/>
    <property type="evidence" value="ECO:0007669"/>
    <property type="project" value="InterPro"/>
</dbReference>
<keyword evidence="9 15" id="KW-0238">DNA-binding</keyword>
<keyword evidence="6 15" id="KW-0863">Zinc-finger</keyword>
<dbReference type="InterPro" id="IPR010663">
    <property type="entry name" value="Znf_FPG/IleRS"/>
</dbReference>
<keyword evidence="7 15" id="KW-0378">Hydrolase</keyword>
<evidence type="ECO:0000259" key="16">
    <source>
        <dbReference type="PROSITE" id="PS51066"/>
    </source>
</evidence>
<evidence type="ECO:0000313" key="18">
    <source>
        <dbReference type="EMBL" id="WGZ90448.1"/>
    </source>
</evidence>
<comment type="function">
    <text evidence="15">Involved in base excision repair of DNA damaged by oxidation or by mutagenic agents. Acts as DNA glycosylase that recognizes and removes damaged bases. Has a preference for oxidized purines, such as 7,8-dihydro-8-oxoguanine (8-oxoG). Has AP (apurinic/apyrimidinic) lyase activity and introduces nicks in the DNA strand. Cleaves the DNA backbone by beta-delta elimination to generate a single-strand break at the site of the removed base with both 3'- and 5'-phosphates.</text>
</comment>
<dbReference type="GO" id="GO:0006284">
    <property type="term" value="P:base-excision repair"/>
    <property type="evidence" value="ECO:0007669"/>
    <property type="project" value="InterPro"/>
</dbReference>
<dbReference type="InterPro" id="IPR012319">
    <property type="entry name" value="FPG_cat"/>
</dbReference>
<dbReference type="Gene3D" id="1.10.8.50">
    <property type="match status" value="1"/>
</dbReference>
<keyword evidence="5 15" id="KW-0227">DNA damage</keyword>
<comment type="similarity">
    <text evidence="2 15">Belongs to the FPG family.</text>
</comment>
<keyword evidence="8 15" id="KW-0862">Zinc</keyword>
<evidence type="ECO:0000259" key="17">
    <source>
        <dbReference type="PROSITE" id="PS51068"/>
    </source>
</evidence>
<evidence type="ECO:0000256" key="7">
    <source>
        <dbReference type="ARBA" id="ARBA00022801"/>
    </source>
</evidence>
<comment type="subunit">
    <text evidence="3 15">Monomer.</text>
</comment>
<evidence type="ECO:0000256" key="1">
    <source>
        <dbReference type="ARBA" id="ARBA00001668"/>
    </source>
</evidence>
<dbReference type="Pfam" id="PF01149">
    <property type="entry name" value="Fapy_DNA_glyco"/>
    <property type="match status" value="1"/>
</dbReference>
<dbReference type="EMBL" id="CP124755">
    <property type="protein sequence ID" value="WGZ90448.1"/>
    <property type="molecule type" value="Genomic_DNA"/>
</dbReference>
<keyword evidence="12 15" id="KW-0511">Multifunctional enzyme</keyword>
<evidence type="ECO:0000256" key="14">
    <source>
        <dbReference type="ARBA" id="ARBA00044632"/>
    </source>
</evidence>
<evidence type="ECO:0000256" key="15">
    <source>
        <dbReference type="HAMAP-Rule" id="MF_00103"/>
    </source>
</evidence>
<comment type="catalytic activity">
    <reaction evidence="1 15">
        <text>Hydrolysis of DNA containing ring-opened 7-methylguanine residues, releasing 2,6-diamino-4-hydroxy-5-(N-methyl)formamidopyrimidine.</text>
        <dbReference type="EC" id="3.2.2.23"/>
    </reaction>
</comment>
<dbReference type="NCBIfam" id="NF002211">
    <property type="entry name" value="PRK01103.1"/>
    <property type="match status" value="1"/>
</dbReference>
<dbReference type="InterPro" id="IPR000214">
    <property type="entry name" value="Znf_DNA_glyclase/AP_lyase"/>
</dbReference>
<organism evidence="18">
    <name type="scientific">Candidatus Thiocaldithrix dubininis</name>
    <dbReference type="NCBI Taxonomy" id="3080823"/>
    <lineage>
        <taxon>Bacteria</taxon>
        <taxon>Pseudomonadati</taxon>
        <taxon>Pseudomonadota</taxon>
        <taxon>Gammaproteobacteria</taxon>
        <taxon>Thiotrichales</taxon>
        <taxon>Thiotrichaceae</taxon>
        <taxon>Candidatus Thiocaldithrix</taxon>
    </lineage>
</organism>
<dbReference type="PANTHER" id="PTHR22993">
    <property type="entry name" value="FORMAMIDOPYRIMIDINE-DNA GLYCOSYLASE"/>
    <property type="match status" value="1"/>
</dbReference>
<keyword evidence="13 15" id="KW-0326">Glycosidase</keyword>
<dbReference type="GO" id="GO:0008270">
    <property type="term" value="F:zinc ion binding"/>
    <property type="evidence" value="ECO:0007669"/>
    <property type="project" value="UniProtKB-UniRule"/>
</dbReference>
<feature type="active site" description="Proton donor" evidence="15">
    <location>
        <position position="3"/>
    </location>
</feature>
<keyword evidence="10 15" id="KW-0234">DNA repair</keyword>
<evidence type="ECO:0000256" key="9">
    <source>
        <dbReference type="ARBA" id="ARBA00023125"/>
    </source>
</evidence>
<keyword evidence="4 15" id="KW-0479">Metal-binding</keyword>
<dbReference type="NCBIfam" id="TIGR00577">
    <property type="entry name" value="fpg"/>
    <property type="match status" value="1"/>
</dbReference>
<dbReference type="FunFam" id="1.10.8.50:FF:000003">
    <property type="entry name" value="Formamidopyrimidine-DNA glycosylase"/>
    <property type="match status" value="1"/>
</dbReference>
<feature type="binding site" evidence="15">
    <location>
        <position position="151"/>
    </location>
    <ligand>
        <name>DNA</name>
        <dbReference type="ChEBI" id="CHEBI:16991"/>
    </ligand>
</feature>
<dbReference type="HAMAP" id="MF_00103">
    <property type="entry name" value="Fapy_DNA_glycosyl"/>
    <property type="match status" value="1"/>
</dbReference>
<dbReference type="SUPFAM" id="SSF81624">
    <property type="entry name" value="N-terminal domain of MutM-like DNA repair proteins"/>
    <property type="match status" value="1"/>
</dbReference>
<protein>
    <recommendedName>
        <fullName evidence="15">Formamidopyrimidine-DNA glycosylase</fullName>
        <shortName evidence="15">Fapy-DNA glycosylase</shortName>
        <ecNumber evidence="15">3.2.2.23</ecNumber>
    </recommendedName>
    <alternativeName>
        <fullName evidence="15">DNA-(apurinic or apyrimidinic site) lyase MutM</fullName>
        <shortName evidence="15">AP lyase MutM</shortName>
        <ecNumber evidence="15">4.2.99.18</ecNumber>
    </alternativeName>
</protein>
<evidence type="ECO:0000256" key="3">
    <source>
        <dbReference type="ARBA" id="ARBA00011245"/>
    </source>
</evidence>
<sequence length="272" mass="30741">MPELPEVETTRRGIEPYVKQQTLTQLVIRQPQLRWPISPELSQLQGQVITQLTRRGKYIVLHSPIGAALIHLGMSGSLRVVDAEQALRKHDHFDLVFSNGYRLRYHDPRRFGAFLWAGTDPLQHKLLCKLGVEPLSEAFTADYLFAKSRGRLVSIKEFIMNANIVVGVGNIYASESLFLAKIHPTQTAHSLDLPAYERLVQAIKQILNYAIERGGTTLRDFVNATGDTGYFQLELNVYGRKAEACKICQTPIQQMTQGQRSTWYCPCCQALV</sequence>
<keyword evidence="11 15" id="KW-0456">Lyase</keyword>
<evidence type="ECO:0000256" key="11">
    <source>
        <dbReference type="ARBA" id="ARBA00023239"/>
    </source>
</evidence>
<dbReference type="CDD" id="cd08966">
    <property type="entry name" value="EcFpg-like_N"/>
    <property type="match status" value="1"/>
</dbReference>
<dbReference type="Gene3D" id="3.20.190.10">
    <property type="entry name" value="MutM-like, N-terminal"/>
    <property type="match status" value="1"/>
</dbReference>
<proteinExistence type="inferred from homology"/>
<dbReference type="SUPFAM" id="SSF57716">
    <property type="entry name" value="Glucocorticoid receptor-like (DNA-binding domain)"/>
    <property type="match status" value="1"/>
</dbReference>
<evidence type="ECO:0000256" key="6">
    <source>
        <dbReference type="ARBA" id="ARBA00022771"/>
    </source>
</evidence>
<comment type="catalytic activity">
    <reaction evidence="14 15">
        <text>2'-deoxyribonucleotide-(2'-deoxyribose 5'-phosphate)-2'-deoxyribonucleotide-DNA = a 3'-end 2'-deoxyribonucleotide-(2,3-dehydro-2,3-deoxyribose 5'-phosphate)-DNA + a 5'-end 5'-phospho-2'-deoxyribonucleoside-DNA + H(+)</text>
        <dbReference type="Rhea" id="RHEA:66592"/>
        <dbReference type="Rhea" id="RHEA-COMP:13180"/>
        <dbReference type="Rhea" id="RHEA-COMP:16897"/>
        <dbReference type="Rhea" id="RHEA-COMP:17067"/>
        <dbReference type="ChEBI" id="CHEBI:15378"/>
        <dbReference type="ChEBI" id="CHEBI:136412"/>
        <dbReference type="ChEBI" id="CHEBI:157695"/>
        <dbReference type="ChEBI" id="CHEBI:167181"/>
        <dbReference type="EC" id="4.2.99.18"/>
    </reaction>
</comment>